<protein>
    <submittedName>
        <fullName evidence="2">Uncharacterized protein</fullName>
    </submittedName>
</protein>
<dbReference type="AlphaFoldDB" id="A0AAW2PJG2"/>
<evidence type="ECO:0000313" key="2">
    <source>
        <dbReference type="EMBL" id="KAL0355859.1"/>
    </source>
</evidence>
<accession>A0AAW2PJG2</accession>
<organism evidence="2">
    <name type="scientific">Sesamum radiatum</name>
    <name type="common">Black benniseed</name>
    <dbReference type="NCBI Taxonomy" id="300843"/>
    <lineage>
        <taxon>Eukaryota</taxon>
        <taxon>Viridiplantae</taxon>
        <taxon>Streptophyta</taxon>
        <taxon>Embryophyta</taxon>
        <taxon>Tracheophyta</taxon>
        <taxon>Spermatophyta</taxon>
        <taxon>Magnoliopsida</taxon>
        <taxon>eudicotyledons</taxon>
        <taxon>Gunneridae</taxon>
        <taxon>Pentapetalae</taxon>
        <taxon>asterids</taxon>
        <taxon>lamiids</taxon>
        <taxon>Lamiales</taxon>
        <taxon>Pedaliaceae</taxon>
        <taxon>Sesamum</taxon>
    </lineage>
</organism>
<evidence type="ECO:0000256" key="1">
    <source>
        <dbReference type="SAM" id="MobiDB-lite"/>
    </source>
</evidence>
<sequence>MEVANGGDLRSRKHSNSSGTWRWRVGRGGGEKPLLEQYLPLCRRRHCCCYCHRPLLLLSPPRWW</sequence>
<dbReference type="EMBL" id="JACGWJ010000017">
    <property type="protein sequence ID" value="KAL0355859.1"/>
    <property type="molecule type" value="Genomic_DNA"/>
</dbReference>
<proteinExistence type="predicted"/>
<reference evidence="2" key="1">
    <citation type="submission" date="2020-06" db="EMBL/GenBank/DDBJ databases">
        <authorList>
            <person name="Li T."/>
            <person name="Hu X."/>
            <person name="Zhang T."/>
            <person name="Song X."/>
            <person name="Zhang H."/>
            <person name="Dai N."/>
            <person name="Sheng W."/>
            <person name="Hou X."/>
            <person name="Wei L."/>
        </authorList>
    </citation>
    <scope>NUCLEOTIDE SEQUENCE</scope>
    <source>
        <strain evidence="2">G02</strain>
        <tissue evidence="2">Leaf</tissue>
    </source>
</reference>
<gene>
    <name evidence="2" type="ORF">Sradi_4032800</name>
</gene>
<reference evidence="2" key="2">
    <citation type="journal article" date="2024" name="Plant">
        <title>Genomic evolution and insights into agronomic trait innovations of Sesamum species.</title>
        <authorList>
            <person name="Miao H."/>
            <person name="Wang L."/>
            <person name="Qu L."/>
            <person name="Liu H."/>
            <person name="Sun Y."/>
            <person name="Le M."/>
            <person name="Wang Q."/>
            <person name="Wei S."/>
            <person name="Zheng Y."/>
            <person name="Lin W."/>
            <person name="Duan Y."/>
            <person name="Cao H."/>
            <person name="Xiong S."/>
            <person name="Wang X."/>
            <person name="Wei L."/>
            <person name="Li C."/>
            <person name="Ma Q."/>
            <person name="Ju M."/>
            <person name="Zhao R."/>
            <person name="Li G."/>
            <person name="Mu C."/>
            <person name="Tian Q."/>
            <person name="Mei H."/>
            <person name="Zhang T."/>
            <person name="Gao T."/>
            <person name="Zhang H."/>
        </authorList>
    </citation>
    <scope>NUCLEOTIDE SEQUENCE</scope>
    <source>
        <strain evidence="2">G02</strain>
    </source>
</reference>
<feature type="region of interest" description="Disordered" evidence="1">
    <location>
        <begin position="1"/>
        <end position="28"/>
    </location>
</feature>
<name>A0AAW2PJG2_SESRA</name>
<comment type="caution">
    <text evidence="2">The sequence shown here is derived from an EMBL/GenBank/DDBJ whole genome shotgun (WGS) entry which is preliminary data.</text>
</comment>